<feature type="compositionally biased region" description="Basic and acidic residues" evidence="1">
    <location>
        <begin position="1"/>
        <end position="10"/>
    </location>
</feature>
<dbReference type="RefSeq" id="WP_019618360.1">
    <property type="nucleotide sequence ID" value="NZ_JBHUNE010000003.1"/>
</dbReference>
<keyword evidence="2" id="KW-1133">Transmembrane helix</keyword>
<sequence>MNETHDENQPREQQTPSEQDAPREQPAQAEFPKLPPLAQSAPQPQQQPQAQQPQRPYGVPETGYRERPQHAQQSLHADRIAQHPDQHGPSFSSQLGPSAANSRFSHQPGQAHPGQQPGQQPYGPAPQQAPHSAGSRPAKPRRGSRATPWLIIALPIMLVVGAVAGYMLATNYNSFDNQAVEDAVANVLRTDYGMSDLRSVDCPNWIKVEQGDSFQCEFQYAGGTQTVTVTQGSQSGQLVVGAPE</sequence>
<reference evidence="5" key="1">
    <citation type="journal article" date="2019" name="Int. J. Syst. Evol. Microbiol.">
        <title>The Global Catalogue of Microorganisms (GCM) 10K type strain sequencing project: providing services to taxonomists for standard genome sequencing and annotation.</title>
        <authorList>
            <consortium name="The Broad Institute Genomics Platform"/>
            <consortium name="The Broad Institute Genome Sequencing Center for Infectious Disease"/>
            <person name="Wu L."/>
            <person name="Ma J."/>
        </authorList>
    </citation>
    <scope>NUCLEOTIDE SEQUENCE [LARGE SCALE GENOMIC DNA]</scope>
    <source>
        <strain evidence="5">TISTR 1514</strain>
    </source>
</reference>
<evidence type="ECO:0000313" key="4">
    <source>
        <dbReference type="EMBL" id="MFD2757647.1"/>
    </source>
</evidence>
<dbReference type="Pfam" id="PF14230">
    <property type="entry name" value="DUF4333"/>
    <property type="match status" value="1"/>
</dbReference>
<protein>
    <submittedName>
        <fullName evidence="4">DUF4333 domain-containing protein</fullName>
    </submittedName>
</protein>
<evidence type="ECO:0000313" key="5">
    <source>
        <dbReference type="Proteomes" id="UP001597492"/>
    </source>
</evidence>
<feature type="compositionally biased region" description="Low complexity" evidence="1">
    <location>
        <begin position="36"/>
        <end position="56"/>
    </location>
</feature>
<evidence type="ECO:0000259" key="3">
    <source>
        <dbReference type="Pfam" id="PF14230"/>
    </source>
</evidence>
<feature type="compositionally biased region" description="Basic and acidic residues" evidence="1">
    <location>
        <begin position="76"/>
        <end position="86"/>
    </location>
</feature>
<evidence type="ECO:0000256" key="1">
    <source>
        <dbReference type="SAM" id="MobiDB-lite"/>
    </source>
</evidence>
<feature type="domain" description="DUF4333" evidence="3">
    <location>
        <begin position="162"/>
        <end position="234"/>
    </location>
</feature>
<name>A0ABW5UVF0_9MICO</name>
<proteinExistence type="predicted"/>
<accession>A0ABW5UVF0</accession>
<feature type="transmembrane region" description="Helical" evidence="2">
    <location>
        <begin position="149"/>
        <end position="169"/>
    </location>
</feature>
<feature type="compositionally biased region" description="Polar residues" evidence="1">
    <location>
        <begin position="89"/>
        <end position="105"/>
    </location>
</feature>
<feature type="region of interest" description="Disordered" evidence="1">
    <location>
        <begin position="1"/>
        <end position="143"/>
    </location>
</feature>
<keyword evidence="2" id="KW-0812">Transmembrane</keyword>
<dbReference type="Proteomes" id="UP001597492">
    <property type="component" value="Unassembled WGS sequence"/>
</dbReference>
<gene>
    <name evidence="4" type="ORF">ACFSW7_04540</name>
</gene>
<keyword evidence="2" id="KW-0472">Membrane</keyword>
<keyword evidence="5" id="KW-1185">Reference proteome</keyword>
<dbReference type="EMBL" id="JBHUNE010000003">
    <property type="protein sequence ID" value="MFD2757647.1"/>
    <property type="molecule type" value="Genomic_DNA"/>
</dbReference>
<feature type="compositionally biased region" description="Low complexity" evidence="1">
    <location>
        <begin position="106"/>
        <end position="131"/>
    </location>
</feature>
<organism evidence="4 5">
    <name type="scientific">Gulosibacter faecalis</name>
    <dbReference type="NCBI Taxonomy" id="272240"/>
    <lineage>
        <taxon>Bacteria</taxon>
        <taxon>Bacillati</taxon>
        <taxon>Actinomycetota</taxon>
        <taxon>Actinomycetes</taxon>
        <taxon>Micrococcales</taxon>
        <taxon>Microbacteriaceae</taxon>
        <taxon>Gulosibacter</taxon>
    </lineage>
</organism>
<dbReference type="InterPro" id="IPR025637">
    <property type="entry name" value="DUF4333"/>
</dbReference>
<evidence type="ECO:0000256" key="2">
    <source>
        <dbReference type="SAM" id="Phobius"/>
    </source>
</evidence>
<comment type="caution">
    <text evidence="4">The sequence shown here is derived from an EMBL/GenBank/DDBJ whole genome shotgun (WGS) entry which is preliminary data.</text>
</comment>